<evidence type="ECO:0000256" key="1">
    <source>
        <dbReference type="SAM" id="MobiDB-lite"/>
    </source>
</evidence>
<keyword evidence="3" id="KW-1185">Reference proteome</keyword>
<dbReference type="PANTHER" id="PTHR40462:SF1">
    <property type="entry name" value="EXPRESSED PROTEIN"/>
    <property type="match status" value="1"/>
</dbReference>
<proteinExistence type="predicted"/>
<dbReference type="InParanoid" id="A0A5J5EI51"/>
<feature type="region of interest" description="Disordered" evidence="1">
    <location>
        <begin position="1"/>
        <end position="69"/>
    </location>
</feature>
<dbReference type="EMBL" id="VXIS01000326">
    <property type="protein sequence ID" value="KAA8894606.1"/>
    <property type="molecule type" value="Genomic_DNA"/>
</dbReference>
<comment type="caution">
    <text evidence="2">The sequence shown here is derived from an EMBL/GenBank/DDBJ whole genome shotgun (WGS) entry which is preliminary data.</text>
</comment>
<evidence type="ECO:0000313" key="2">
    <source>
        <dbReference type="EMBL" id="KAA8894606.1"/>
    </source>
</evidence>
<organism evidence="2 3">
    <name type="scientific">Sphaerosporella brunnea</name>
    <dbReference type="NCBI Taxonomy" id="1250544"/>
    <lineage>
        <taxon>Eukaryota</taxon>
        <taxon>Fungi</taxon>
        <taxon>Dikarya</taxon>
        <taxon>Ascomycota</taxon>
        <taxon>Pezizomycotina</taxon>
        <taxon>Pezizomycetes</taxon>
        <taxon>Pezizales</taxon>
        <taxon>Pyronemataceae</taxon>
        <taxon>Sphaerosporella</taxon>
    </lineage>
</organism>
<protein>
    <submittedName>
        <fullName evidence="2">Uncharacterized protein</fullName>
    </submittedName>
</protein>
<dbReference type="Proteomes" id="UP000326924">
    <property type="component" value="Unassembled WGS sequence"/>
</dbReference>
<sequence length="122" mass="13133">MDRITSLMGSQQAQPEPAPEPERPAPGLLSKFLGGGPEPEPEPKKPVGLLDKLHGALGGGPESEKKEDALDKGIDWVQEHILGQGPQDNENALEQAKDETISDFIRGQFKSTTGHEFPVADK</sequence>
<reference evidence="2 3" key="1">
    <citation type="submission" date="2019-09" db="EMBL/GenBank/DDBJ databases">
        <title>Draft genome of the ectomycorrhizal ascomycete Sphaerosporella brunnea.</title>
        <authorList>
            <consortium name="DOE Joint Genome Institute"/>
            <person name="Benucci G.M."/>
            <person name="Marozzi G."/>
            <person name="Antonielli L."/>
            <person name="Sanchez S."/>
            <person name="Marco P."/>
            <person name="Wang X."/>
            <person name="Falini L.B."/>
            <person name="Barry K."/>
            <person name="Haridas S."/>
            <person name="Lipzen A."/>
            <person name="Labutti K."/>
            <person name="Grigoriev I.V."/>
            <person name="Murat C."/>
            <person name="Martin F."/>
            <person name="Albertini E."/>
            <person name="Donnini D."/>
            <person name="Bonito G."/>
        </authorList>
    </citation>
    <scope>NUCLEOTIDE SEQUENCE [LARGE SCALE GENOMIC DNA]</scope>
    <source>
        <strain evidence="2 3">Sb_GMNB300</strain>
    </source>
</reference>
<gene>
    <name evidence="2" type="ORF">FN846DRAFT_922852</name>
</gene>
<dbReference type="OrthoDB" id="3050608at2759"/>
<dbReference type="PANTHER" id="PTHR40462">
    <property type="entry name" value="CHROMOSOME 1, WHOLE GENOME SHOTGUN SEQUENCE"/>
    <property type="match status" value="1"/>
</dbReference>
<dbReference type="AlphaFoldDB" id="A0A5J5EI51"/>
<name>A0A5J5EI51_9PEZI</name>
<evidence type="ECO:0000313" key="3">
    <source>
        <dbReference type="Proteomes" id="UP000326924"/>
    </source>
</evidence>
<accession>A0A5J5EI51</accession>